<gene>
    <name evidence="2" type="ORF">CPB84DRAFT_1829545</name>
</gene>
<feature type="region of interest" description="Disordered" evidence="1">
    <location>
        <begin position="523"/>
        <end position="561"/>
    </location>
</feature>
<reference evidence="2" key="1">
    <citation type="submission" date="2020-11" db="EMBL/GenBank/DDBJ databases">
        <authorList>
            <consortium name="DOE Joint Genome Institute"/>
            <person name="Ahrendt S."/>
            <person name="Riley R."/>
            <person name="Andreopoulos W."/>
            <person name="LaButti K."/>
            <person name="Pangilinan J."/>
            <person name="Ruiz-duenas F.J."/>
            <person name="Barrasa J.M."/>
            <person name="Sanchez-Garcia M."/>
            <person name="Camarero S."/>
            <person name="Miyauchi S."/>
            <person name="Serrano A."/>
            <person name="Linde D."/>
            <person name="Babiker R."/>
            <person name="Drula E."/>
            <person name="Ayuso-Fernandez I."/>
            <person name="Pacheco R."/>
            <person name="Padilla G."/>
            <person name="Ferreira P."/>
            <person name="Barriuso J."/>
            <person name="Kellner H."/>
            <person name="Castanera R."/>
            <person name="Alfaro M."/>
            <person name="Ramirez L."/>
            <person name="Pisabarro A.G."/>
            <person name="Kuo A."/>
            <person name="Tritt A."/>
            <person name="Lipzen A."/>
            <person name="He G."/>
            <person name="Yan M."/>
            <person name="Ng V."/>
            <person name="Cullen D."/>
            <person name="Martin F."/>
            <person name="Rosso M.-N."/>
            <person name="Henrissat B."/>
            <person name="Hibbett D."/>
            <person name="Martinez A.T."/>
            <person name="Grigoriev I.V."/>
        </authorList>
    </citation>
    <scope>NUCLEOTIDE SEQUENCE</scope>
    <source>
        <strain evidence="2">AH 44721</strain>
    </source>
</reference>
<evidence type="ECO:0000313" key="3">
    <source>
        <dbReference type="Proteomes" id="UP000724874"/>
    </source>
</evidence>
<evidence type="ECO:0000313" key="2">
    <source>
        <dbReference type="EMBL" id="KAF8873543.1"/>
    </source>
</evidence>
<dbReference type="OrthoDB" id="3261690at2759"/>
<feature type="region of interest" description="Disordered" evidence="1">
    <location>
        <begin position="658"/>
        <end position="677"/>
    </location>
</feature>
<sequence>MDLSLRELTLSEFCATAKTLLQTSTRHDFIRFVLNGELDGEQVIVNPLRDHLRNGDHTFIHAVRDFDSLLGIDADVRVHADLTLNVIGKNEDVLRSNIHIKHSWDEYTAPVHKIPNIGIGKWGVHTLLRVLIPGLYRENGSPMISEENRRIFYEDGLYPAIRTMMRARGTDWPATFQGEVFRAQGANGRLALQTKILPEHLVPFLGDTLRQELFNRGIPWAGSIVFLHQVRGVKNGTAHHLSEASINRAFTKFLSDNDLVFQEVIANGRWCLDVGLELESRRDECVVWRTDGHRNVVGRILDIDEVHADKITRLTSGKYTRDMTSHMPSVSGCRVVPGAREQGPFEARYLQLYMTDKSVTARKDKTHHGKFIDGAAILAGKGVEYIEKLYDLYSTSATVVQAHARAEVRVDIKHYGSPFRNFSAGLIERSLLTFPRNVWWGLRAYRALAYQYLLHEMENAKASLRAQDPALLLAASAPWFLNSLHCTPDLGQSHRDLLTAILPHIARTGADINVLPFAISTRRRQPRDDESEPDEDFDEDDVDSDEEYERERPRHIIPNGDSVPSIIHGMVFLRRLRLGPQHPCPRLERGLFIKDATFKYIFKKDIDDVREVLYNNTMIAKPNADRVMNKTRRTLAYLPPDDEQPIFNLEVKGYHLVPPPADQGSDNEPSDSDDEVREAISESLDMELTVVWRQFLLDITARAPNMKGAGNPSYVKLTASERLEVNEATYQDPDLSKYFNYCQWRMGSEDDWKRVFNHLWPVHDDVKFNAQNYGQCRYYLKWGTLLDQFKDEKTERKARRALWRRYDKLYWVPLSERDKLWWTKAESSKFSTSDITGERKVAPRILVRYPPRPIAW</sequence>
<protein>
    <submittedName>
        <fullName evidence="2">Uncharacterized protein</fullName>
    </submittedName>
</protein>
<name>A0A9P5N8E0_GYMJU</name>
<accession>A0A9P5N8E0</accession>
<feature type="compositionally biased region" description="Acidic residues" evidence="1">
    <location>
        <begin position="529"/>
        <end position="548"/>
    </location>
</feature>
<dbReference type="EMBL" id="JADNYJ010000234">
    <property type="protein sequence ID" value="KAF8873543.1"/>
    <property type="molecule type" value="Genomic_DNA"/>
</dbReference>
<proteinExistence type="predicted"/>
<dbReference type="AlphaFoldDB" id="A0A9P5N8E0"/>
<keyword evidence="3" id="KW-1185">Reference proteome</keyword>
<organism evidence="2 3">
    <name type="scientific">Gymnopilus junonius</name>
    <name type="common">Spectacular rustgill mushroom</name>
    <name type="synonym">Gymnopilus spectabilis subsp. junonius</name>
    <dbReference type="NCBI Taxonomy" id="109634"/>
    <lineage>
        <taxon>Eukaryota</taxon>
        <taxon>Fungi</taxon>
        <taxon>Dikarya</taxon>
        <taxon>Basidiomycota</taxon>
        <taxon>Agaricomycotina</taxon>
        <taxon>Agaricomycetes</taxon>
        <taxon>Agaricomycetidae</taxon>
        <taxon>Agaricales</taxon>
        <taxon>Agaricineae</taxon>
        <taxon>Hymenogastraceae</taxon>
        <taxon>Gymnopilus</taxon>
    </lineage>
</organism>
<dbReference type="Proteomes" id="UP000724874">
    <property type="component" value="Unassembled WGS sequence"/>
</dbReference>
<evidence type="ECO:0000256" key="1">
    <source>
        <dbReference type="SAM" id="MobiDB-lite"/>
    </source>
</evidence>
<comment type="caution">
    <text evidence="2">The sequence shown here is derived from an EMBL/GenBank/DDBJ whole genome shotgun (WGS) entry which is preliminary data.</text>
</comment>